<sequence length="63" mass="6797">MNIPRNLIAAPYWVLGCWTCVSDLVGGARHLSPSAQEALRLRAVAALVAGRDLAKDPGEGRRR</sequence>
<reference evidence="2" key="1">
    <citation type="journal article" date="2019" name="Int. J. Syst. Evol. Microbiol.">
        <title>The Global Catalogue of Microorganisms (GCM) 10K type strain sequencing project: providing services to taxonomists for standard genome sequencing and annotation.</title>
        <authorList>
            <consortium name="The Broad Institute Genomics Platform"/>
            <consortium name="The Broad Institute Genome Sequencing Center for Infectious Disease"/>
            <person name="Wu L."/>
            <person name="Ma J."/>
        </authorList>
    </citation>
    <scope>NUCLEOTIDE SEQUENCE [LARGE SCALE GENOMIC DNA]</scope>
    <source>
        <strain evidence="2">JCM 17027</strain>
    </source>
</reference>
<dbReference type="PROSITE" id="PS51257">
    <property type="entry name" value="PROKAR_LIPOPROTEIN"/>
    <property type="match status" value="1"/>
</dbReference>
<evidence type="ECO:0000313" key="1">
    <source>
        <dbReference type="EMBL" id="GAA4020939.1"/>
    </source>
</evidence>
<name>A0ABP7T4G7_9ACTN</name>
<evidence type="ECO:0000313" key="2">
    <source>
        <dbReference type="Proteomes" id="UP001500034"/>
    </source>
</evidence>
<dbReference type="EMBL" id="BAABCQ010000418">
    <property type="protein sequence ID" value="GAA4020939.1"/>
    <property type="molecule type" value="Genomic_DNA"/>
</dbReference>
<organism evidence="1 2">
    <name type="scientific">Streptomyces marokkonensis</name>
    <dbReference type="NCBI Taxonomy" id="324855"/>
    <lineage>
        <taxon>Bacteria</taxon>
        <taxon>Bacillati</taxon>
        <taxon>Actinomycetota</taxon>
        <taxon>Actinomycetes</taxon>
        <taxon>Kitasatosporales</taxon>
        <taxon>Streptomycetaceae</taxon>
        <taxon>Streptomyces</taxon>
    </lineage>
</organism>
<gene>
    <name evidence="1" type="ORF">GCM10022384_71000</name>
</gene>
<accession>A0ABP7T4G7</accession>
<protein>
    <submittedName>
        <fullName evidence="1">Uncharacterized protein</fullName>
    </submittedName>
</protein>
<dbReference type="Proteomes" id="UP001500034">
    <property type="component" value="Unassembled WGS sequence"/>
</dbReference>
<proteinExistence type="predicted"/>
<keyword evidence="2" id="KW-1185">Reference proteome</keyword>
<comment type="caution">
    <text evidence="1">The sequence shown here is derived from an EMBL/GenBank/DDBJ whole genome shotgun (WGS) entry which is preliminary data.</text>
</comment>